<dbReference type="RefSeq" id="XP_504545.1">
    <property type="nucleotide sequence ID" value="XM_504545.1"/>
</dbReference>
<feature type="compositionally biased region" description="Low complexity" evidence="13">
    <location>
        <begin position="1"/>
        <end position="19"/>
    </location>
</feature>
<evidence type="ECO:0000256" key="7">
    <source>
        <dbReference type="ARBA" id="ARBA00029458"/>
    </source>
</evidence>
<dbReference type="GO" id="GO:0005737">
    <property type="term" value="C:cytoplasm"/>
    <property type="evidence" value="ECO:0007669"/>
    <property type="project" value="UniProtKB-SubCell"/>
</dbReference>
<feature type="compositionally biased region" description="Low complexity" evidence="13">
    <location>
        <begin position="291"/>
        <end position="301"/>
    </location>
</feature>
<evidence type="ECO:0000256" key="3">
    <source>
        <dbReference type="ARBA" id="ARBA00022723"/>
    </source>
</evidence>
<dbReference type="SMART" id="SM00156">
    <property type="entry name" value="PP2Ac"/>
    <property type="match status" value="1"/>
</dbReference>
<dbReference type="GO" id="GO:0046872">
    <property type="term" value="F:metal ion binding"/>
    <property type="evidence" value="ECO:0007669"/>
    <property type="project" value="UniProtKB-UniRule"/>
</dbReference>
<evidence type="ECO:0000313" key="18">
    <source>
        <dbReference type="Proteomes" id="UP000256601"/>
    </source>
</evidence>
<dbReference type="PRINTS" id="PR00114">
    <property type="entry name" value="STPHPHTASE"/>
</dbReference>
<dbReference type="KEGG" id="yli:2911976"/>
<reference evidence="15 17" key="1">
    <citation type="journal article" date="2016" name="PLoS ONE">
        <title>Sequence Assembly of Yarrowia lipolytica Strain W29/CLIB89 Shows Transposable Element Diversity.</title>
        <authorList>
            <person name="Magnan C."/>
            <person name="Yu J."/>
            <person name="Chang I."/>
            <person name="Jahn E."/>
            <person name="Kanomata Y."/>
            <person name="Wu J."/>
            <person name="Zeller M."/>
            <person name="Oakes M."/>
            <person name="Baldi P."/>
            <person name="Sandmeyer S."/>
        </authorList>
    </citation>
    <scope>NUCLEOTIDE SEQUENCE [LARGE SCALE GENOMIC DNA]</scope>
    <source>
        <strain evidence="15">CLIB89</strain>
        <strain evidence="17">CLIB89(W29)</strain>
    </source>
</reference>
<keyword evidence="5 11" id="KW-0904">Protein phosphatase</keyword>
<comment type="catalytic activity">
    <reaction evidence="8 11">
        <text>O-phospho-L-seryl-[protein] + H2O = L-seryl-[protein] + phosphate</text>
        <dbReference type="Rhea" id="RHEA:20629"/>
        <dbReference type="Rhea" id="RHEA-COMP:9863"/>
        <dbReference type="Rhea" id="RHEA-COMP:11604"/>
        <dbReference type="ChEBI" id="CHEBI:15377"/>
        <dbReference type="ChEBI" id="CHEBI:29999"/>
        <dbReference type="ChEBI" id="CHEBI:43474"/>
        <dbReference type="ChEBI" id="CHEBI:83421"/>
        <dbReference type="EC" id="3.1.3.16"/>
    </reaction>
</comment>
<keyword evidence="4 11" id="KW-0378">Hydrolase</keyword>
<feature type="compositionally biased region" description="Polar residues" evidence="13">
    <location>
        <begin position="159"/>
        <end position="196"/>
    </location>
</feature>
<dbReference type="Pfam" id="PF16891">
    <property type="entry name" value="STPPase_N"/>
    <property type="match status" value="1"/>
</dbReference>
<evidence type="ECO:0000256" key="5">
    <source>
        <dbReference type="ARBA" id="ARBA00022912"/>
    </source>
</evidence>
<feature type="region of interest" description="Disordered" evidence="13">
    <location>
        <begin position="1"/>
        <end position="327"/>
    </location>
</feature>
<dbReference type="InterPro" id="IPR031675">
    <property type="entry name" value="STPPase_N"/>
</dbReference>
<evidence type="ECO:0000313" key="17">
    <source>
        <dbReference type="Proteomes" id="UP000182444"/>
    </source>
</evidence>
<evidence type="ECO:0000256" key="4">
    <source>
        <dbReference type="ARBA" id="ARBA00022801"/>
    </source>
</evidence>
<keyword evidence="3 11" id="KW-0479">Metal-binding</keyword>
<evidence type="ECO:0000259" key="14">
    <source>
        <dbReference type="PROSITE" id="PS00125"/>
    </source>
</evidence>
<evidence type="ECO:0000256" key="13">
    <source>
        <dbReference type="SAM" id="MobiDB-lite"/>
    </source>
</evidence>
<dbReference type="GO" id="GO:0005634">
    <property type="term" value="C:nucleus"/>
    <property type="evidence" value="ECO:0007669"/>
    <property type="project" value="TreeGrafter"/>
</dbReference>
<dbReference type="InterPro" id="IPR011159">
    <property type="entry name" value="PPPtase_PPZ/Ppq1"/>
</dbReference>
<comment type="catalytic activity">
    <reaction evidence="9 11 12">
        <text>O-phospho-L-threonyl-[protein] + H2O = L-threonyl-[protein] + phosphate</text>
        <dbReference type="Rhea" id="RHEA:47004"/>
        <dbReference type="Rhea" id="RHEA-COMP:11060"/>
        <dbReference type="Rhea" id="RHEA-COMP:11605"/>
        <dbReference type="ChEBI" id="CHEBI:15377"/>
        <dbReference type="ChEBI" id="CHEBI:30013"/>
        <dbReference type="ChEBI" id="CHEBI:43474"/>
        <dbReference type="ChEBI" id="CHEBI:61977"/>
        <dbReference type="EC" id="3.1.3.16"/>
    </reaction>
</comment>
<feature type="compositionally biased region" description="Low complexity" evidence="13">
    <location>
        <begin position="263"/>
        <end position="284"/>
    </location>
</feature>
<dbReference type="GO" id="GO:0006883">
    <property type="term" value="P:intracellular sodium ion homeostasis"/>
    <property type="evidence" value="ECO:0007669"/>
    <property type="project" value="UniProtKB-ARBA"/>
</dbReference>
<dbReference type="Proteomes" id="UP000182444">
    <property type="component" value="Chromosome 1E"/>
</dbReference>
<accession>A0A1D8NKH0</accession>
<dbReference type="PANTHER" id="PTHR11668:SF484">
    <property type="entry name" value="SERINE_THREONINE-PROTEIN PHOSPHATASE PP-Z1-RELATED"/>
    <property type="match status" value="1"/>
</dbReference>
<evidence type="ECO:0000256" key="10">
    <source>
        <dbReference type="ARBA" id="ARBA00053877"/>
    </source>
</evidence>
<comment type="similarity">
    <text evidence="7 11">Belongs to the PPP phosphatase family. PP-Z subfamily.</text>
</comment>
<dbReference type="PROSITE" id="PS00125">
    <property type="entry name" value="SER_THR_PHOSPHATASE"/>
    <property type="match status" value="1"/>
</dbReference>
<dbReference type="OrthoDB" id="4087124at2759"/>
<evidence type="ECO:0000313" key="15">
    <source>
        <dbReference type="EMBL" id="AOW06126.1"/>
    </source>
</evidence>
<evidence type="ECO:0000256" key="12">
    <source>
        <dbReference type="RuleBase" id="RU004273"/>
    </source>
</evidence>
<dbReference type="EC" id="3.1.3.16" evidence="11 12"/>
<reference evidence="16 18" key="2">
    <citation type="submission" date="2018-07" db="EMBL/GenBank/DDBJ databases">
        <title>Draft Genome Assemblies for Five Robust Yarrowia lipolytica Strains Exhibiting High Lipid Production and Pentose Sugar Utilization and Sugar Alcohol Secretion from Undetoxified Lignocellulosic Biomass Hydrolysates.</title>
        <authorList>
            <consortium name="DOE Joint Genome Institute"/>
            <person name="Walker C."/>
            <person name="Ryu S."/>
            <person name="Na H."/>
            <person name="Zane M."/>
            <person name="LaButti K."/>
            <person name="Lipzen A."/>
            <person name="Haridas S."/>
            <person name="Barry K."/>
            <person name="Grigoriev I.V."/>
            <person name="Quarterman J."/>
            <person name="Slininger P."/>
            <person name="Dien B."/>
            <person name="Trinh C.T."/>
        </authorList>
    </citation>
    <scope>NUCLEOTIDE SEQUENCE [LARGE SCALE GENOMIC DNA]</scope>
    <source>
        <strain evidence="16 18">YB392</strain>
    </source>
</reference>
<dbReference type="eggNOG" id="KOG0374">
    <property type="taxonomic scope" value="Eukaryota"/>
</dbReference>
<feature type="compositionally biased region" description="Low complexity" evidence="13">
    <location>
        <begin position="37"/>
        <end position="47"/>
    </location>
</feature>
<dbReference type="Gene3D" id="3.60.21.10">
    <property type="match status" value="1"/>
</dbReference>
<dbReference type="SUPFAM" id="SSF56300">
    <property type="entry name" value="Metallo-dependent phosphatases"/>
    <property type="match status" value="1"/>
</dbReference>
<dbReference type="VEuPathDB" id="FungiDB:YALI1_E34650g"/>
<dbReference type="InterPro" id="IPR050341">
    <property type="entry name" value="PP1_catalytic_subunit"/>
</dbReference>
<dbReference type="AlphaFoldDB" id="A0A1D8NKH0"/>
<organism evidence="15 17">
    <name type="scientific">Yarrowia lipolytica</name>
    <name type="common">Candida lipolytica</name>
    <dbReference type="NCBI Taxonomy" id="4952"/>
    <lineage>
        <taxon>Eukaryota</taxon>
        <taxon>Fungi</taxon>
        <taxon>Dikarya</taxon>
        <taxon>Ascomycota</taxon>
        <taxon>Saccharomycotina</taxon>
        <taxon>Dipodascomycetes</taxon>
        <taxon>Dipodascales</taxon>
        <taxon>Dipodascales incertae sedis</taxon>
        <taxon>Yarrowia</taxon>
    </lineage>
</organism>
<sequence length="716" mass="76010">MGQSPSKNANSTSSLTTTNGQASGAGLGVISDEGGDDPSSSGCSGTSAHNKTPHHQKSSSSSTRPPTGRSRSSKSSTGGSRKERTSMSFDHDFSIDNASAADFMSKPKRRVSSGASKSAKTDMRHDPTGSERKSRRDKAEEAGLVAAMGEVVISRPHDSQSSSDTDNASLASTNSEGSTSSLTAPVAPIQNSNSEPGTAPGAHTEPISIPGNNDSLAHSKFLSAKRTPATTLPPPGSSGPVATPVIAVSHHDNNGSLTSNVTSEGSLSAISIASSSATSNASPENADKSKMSPQSSQSSSSSEEDLSDLSGLKSPIPTTHIGSSRANAVALSSKPSASTPQRVDLPAGYQSSLSVSVDSVTGSPARNIKNPKIEPAVSGASVASTASSKKATKKQPLPFDVNDFIKRLLDAGGKSGGAAPVPLRPNEIVQLCAAARTVFMSQPVLLELGTPVKVVGDIHGQFGDLIRIFQMSGFPPKTNYLFLGDYVDRGRQSLETILLLFCFKVKYPENFFMLRGNHECASITKVYGFYDECKRRATTKIWKSFVDTFNTLPIAATIGGKIFCVHGGLSPYLNSMDDIRKITRPTNVPDVGLLSDLLWSDPERSIMEWSENDRGVSYCFGRSVVNKFCTKFKFDLVCRAHMVVQDGYEFFNKRKLVTVFSAPNYCGEFDNWGAVMCVSKQLLCSFELLKPMDSASIKDAVRRGIKKTQKVKLGES</sequence>
<feature type="region of interest" description="Disordered" evidence="13">
    <location>
        <begin position="359"/>
        <end position="392"/>
    </location>
</feature>
<name>A0A1D8NKH0_YARLL</name>
<dbReference type="Pfam" id="PF00149">
    <property type="entry name" value="Metallophos"/>
    <property type="match status" value="1"/>
</dbReference>
<comment type="cofactor">
    <cofactor evidence="1 11">
        <name>Mn(2+)</name>
        <dbReference type="ChEBI" id="CHEBI:29035"/>
    </cofactor>
</comment>
<dbReference type="EMBL" id="CP017557">
    <property type="protein sequence ID" value="AOW06126.1"/>
    <property type="molecule type" value="Genomic_DNA"/>
</dbReference>
<evidence type="ECO:0000256" key="9">
    <source>
        <dbReference type="ARBA" id="ARBA00048336"/>
    </source>
</evidence>
<comment type="subcellular location">
    <subcellularLocation>
        <location evidence="11">Cytoplasm</location>
    </subcellularLocation>
</comment>
<dbReference type="GO" id="GO:0004722">
    <property type="term" value="F:protein serine/threonine phosphatase activity"/>
    <property type="evidence" value="ECO:0007669"/>
    <property type="project" value="UniProtKB-UniRule"/>
</dbReference>
<keyword evidence="2" id="KW-0449">Lipoprotein</keyword>
<feature type="compositionally biased region" description="Basic and acidic residues" evidence="13">
    <location>
        <begin position="80"/>
        <end position="94"/>
    </location>
</feature>
<evidence type="ECO:0000256" key="11">
    <source>
        <dbReference type="PIRNR" id="PIRNR000909"/>
    </source>
</evidence>
<dbReference type="InterPro" id="IPR004843">
    <property type="entry name" value="Calcineurin-like_PHP"/>
</dbReference>
<dbReference type="FunFam" id="3.60.21.10:FF:000006">
    <property type="entry name" value="Serine/threonine-protein phosphatase"/>
    <property type="match status" value="1"/>
</dbReference>
<keyword evidence="11" id="KW-0963">Cytoplasm</keyword>
<dbReference type="PIRSF" id="PIRSF000909">
    <property type="entry name" value="PPPtase_PPZ"/>
    <property type="match status" value="1"/>
</dbReference>
<dbReference type="Proteomes" id="UP000256601">
    <property type="component" value="Unassembled WGS sequence"/>
</dbReference>
<dbReference type="VEuPathDB" id="FungiDB:YALI0_E29307g"/>
<dbReference type="InterPro" id="IPR029052">
    <property type="entry name" value="Metallo-depent_PP-like"/>
</dbReference>
<evidence type="ECO:0000256" key="8">
    <source>
        <dbReference type="ARBA" id="ARBA00047761"/>
    </source>
</evidence>
<gene>
    <name evidence="16" type="ORF">B0I71DRAFT_132087</name>
    <name evidence="15" type="ORF">YALI1_E34650g</name>
</gene>
<dbReference type="GeneID" id="2911976"/>
<dbReference type="GO" id="GO:0090029">
    <property type="term" value="P:negative regulation of pheromone-dependent signal transduction involved in conjugation with cellular fusion"/>
    <property type="evidence" value="ECO:0007669"/>
    <property type="project" value="EnsemblFungi"/>
</dbReference>
<protein>
    <recommendedName>
        <fullName evidence="11 12">Serine/threonine-protein phosphatase</fullName>
        <ecNumber evidence="11 12">3.1.3.16</ecNumber>
    </recommendedName>
</protein>
<evidence type="ECO:0000313" key="16">
    <source>
        <dbReference type="EMBL" id="RDW25726.1"/>
    </source>
</evidence>
<proteinExistence type="inferred from homology"/>
<dbReference type="InterPro" id="IPR006186">
    <property type="entry name" value="Ser/Thr-sp_prot-phosphatase"/>
</dbReference>
<evidence type="ECO:0000256" key="6">
    <source>
        <dbReference type="ARBA" id="ARBA00023211"/>
    </source>
</evidence>
<comment type="function">
    <text evidence="10">Essential for the maintenance of cell size and integrity in response to osmotic stress.</text>
</comment>
<evidence type="ECO:0000256" key="1">
    <source>
        <dbReference type="ARBA" id="ARBA00001936"/>
    </source>
</evidence>
<feature type="compositionally biased region" description="Basic and acidic residues" evidence="13">
    <location>
        <begin position="119"/>
        <end position="141"/>
    </location>
</feature>
<keyword evidence="6 11" id="KW-0464">Manganese</keyword>
<feature type="domain" description="Serine/threonine specific protein phosphatases" evidence="14">
    <location>
        <begin position="514"/>
        <end position="519"/>
    </location>
</feature>
<feature type="compositionally biased region" description="Polar residues" evidence="13">
    <location>
        <begin position="316"/>
        <end position="326"/>
    </location>
</feature>
<keyword evidence="2" id="KW-0519">Myristate</keyword>
<feature type="compositionally biased region" description="Low complexity" evidence="13">
    <location>
        <begin position="376"/>
        <end position="389"/>
    </location>
</feature>
<dbReference type="EMBL" id="KZ858995">
    <property type="protein sequence ID" value="RDW25726.1"/>
    <property type="molecule type" value="Genomic_DNA"/>
</dbReference>
<dbReference type="PANTHER" id="PTHR11668">
    <property type="entry name" value="SERINE/THREONINE PROTEIN PHOSPHATASE"/>
    <property type="match status" value="1"/>
</dbReference>
<evidence type="ECO:0000256" key="2">
    <source>
        <dbReference type="ARBA" id="ARBA00022707"/>
    </source>
</evidence>
<feature type="compositionally biased region" description="Low complexity" evidence="13">
    <location>
        <begin position="58"/>
        <end position="79"/>
    </location>
</feature>